<evidence type="ECO:0000313" key="2">
    <source>
        <dbReference type="EMBL" id="MDQ0009218.1"/>
    </source>
</evidence>
<gene>
    <name evidence="2" type="ORF">J2T07_001395</name>
</gene>
<reference evidence="2 3" key="1">
    <citation type="submission" date="2023-07" db="EMBL/GenBank/DDBJ databases">
        <title>Sorghum-associated microbial communities from plants grown in Nebraska, USA.</title>
        <authorList>
            <person name="Schachtman D."/>
        </authorList>
    </citation>
    <scope>NUCLEOTIDE SEQUENCE [LARGE SCALE GENOMIC DNA]</scope>
    <source>
        <strain evidence="2 3">CC60</strain>
    </source>
</reference>
<proteinExistence type="predicted"/>
<dbReference type="Proteomes" id="UP001237737">
    <property type="component" value="Unassembled WGS sequence"/>
</dbReference>
<sequence length="80" mass="8669">MNRFLERLADLYAPLGRRGMLMDGQYRFASDSDNDTGAARGNRLGGRSATADQARPGQAAAGVASPNRSLVLRIAHPFHR</sequence>
<evidence type="ECO:0000313" key="3">
    <source>
        <dbReference type="Proteomes" id="UP001237737"/>
    </source>
</evidence>
<organism evidence="2 3">
    <name type="scientific">Luteibacter jiangsuensis</name>
    <dbReference type="NCBI Taxonomy" id="637577"/>
    <lineage>
        <taxon>Bacteria</taxon>
        <taxon>Pseudomonadati</taxon>
        <taxon>Pseudomonadota</taxon>
        <taxon>Gammaproteobacteria</taxon>
        <taxon>Lysobacterales</taxon>
        <taxon>Rhodanobacteraceae</taxon>
        <taxon>Luteibacter</taxon>
    </lineage>
</organism>
<accession>A0ABT9SY28</accession>
<comment type="caution">
    <text evidence="2">The sequence shown here is derived from an EMBL/GenBank/DDBJ whole genome shotgun (WGS) entry which is preliminary data.</text>
</comment>
<evidence type="ECO:0000256" key="1">
    <source>
        <dbReference type="SAM" id="MobiDB-lite"/>
    </source>
</evidence>
<dbReference type="EMBL" id="JAUSSK010000002">
    <property type="protein sequence ID" value="MDQ0009218.1"/>
    <property type="molecule type" value="Genomic_DNA"/>
</dbReference>
<feature type="region of interest" description="Disordered" evidence="1">
    <location>
        <begin position="31"/>
        <end position="64"/>
    </location>
</feature>
<protein>
    <submittedName>
        <fullName evidence="2">Uncharacterized protein</fullName>
    </submittedName>
</protein>
<dbReference type="RefSeq" id="WP_306848484.1">
    <property type="nucleotide sequence ID" value="NZ_JAUSSK010000002.1"/>
</dbReference>
<keyword evidence="3" id="KW-1185">Reference proteome</keyword>
<name>A0ABT9SY28_9GAMM</name>